<organism evidence="1 2">
    <name type="scientific">Naganishia onofrii</name>
    <dbReference type="NCBI Taxonomy" id="1851511"/>
    <lineage>
        <taxon>Eukaryota</taxon>
        <taxon>Fungi</taxon>
        <taxon>Dikarya</taxon>
        <taxon>Basidiomycota</taxon>
        <taxon>Agaricomycotina</taxon>
        <taxon>Tremellomycetes</taxon>
        <taxon>Filobasidiales</taxon>
        <taxon>Filobasidiaceae</taxon>
        <taxon>Naganishia</taxon>
    </lineage>
</organism>
<proteinExistence type="predicted"/>
<name>A0ACC2X799_9TREE</name>
<evidence type="ECO:0000313" key="1">
    <source>
        <dbReference type="EMBL" id="KAJ9119919.1"/>
    </source>
</evidence>
<dbReference type="Proteomes" id="UP001234202">
    <property type="component" value="Unassembled WGS sequence"/>
</dbReference>
<gene>
    <name evidence="1" type="ORF">QFC24_005402</name>
</gene>
<sequence>MHDLTNRIKELEEHMMSLQLERERVPDHARFPHDKSVRTRRFREGTYASNSTHSNDNSRTKIKASDLPKFYGKDTEDVDEWVEKVSAIFTYSEAKDVELLRILPLLLQGNAAEWFTTLGDEGRSHLVTWSAWKAALRNGFYLPDHEMTKRMLCRNRMLKRTETFGDYFQARRVLQRYVYPQGTSHKILIKDIMEGIPAHLHPIIRANSTEVRTIEDFRRVLIDLEPGIRDVRGYSGHYGKVSIVLHPNPSHGMYCVESNTPMKEICVARSVANTTNSHYALVSNFGRHTVKIPAGTLLSGVTPVINSSKEYAQVNYVTATTNPPKDDFEEDLRALDINPDLTTEQRESLRSVIRRQHQAFAYGNRKLGRTDLAVIKLRPEMQLPSLNHPIMLHQPEGR</sequence>
<dbReference type="EMBL" id="JASBWV010000022">
    <property type="protein sequence ID" value="KAJ9119919.1"/>
    <property type="molecule type" value="Genomic_DNA"/>
</dbReference>
<keyword evidence="2" id="KW-1185">Reference proteome</keyword>
<evidence type="ECO:0000313" key="2">
    <source>
        <dbReference type="Proteomes" id="UP001234202"/>
    </source>
</evidence>
<reference evidence="1" key="1">
    <citation type="submission" date="2023-04" db="EMBL/GenBank/DDBJ databases">
        <title>Draft Genome sequencing of Naganishia species isolated from polar environments using Oxford Nanopore Technology.</title>
        <authorList>
            <person name="Leo P."/>
            <person name="Venkateswaran K."/>
        </authorList>
    </citation>
    <scope>NUCLEOTIDE SEQUENCE</scope>
    <source>
        <strain evidence="1">DBVPG 5303</strain>
    </source>
</reference>
<accession>A0ACC2X799</accession>
<comment type="caution">
    <text evidence="1">The sequence shown here is derived from an EMBL/GenBank/DDBJ whole genome shotgun (WGS) entry which is preliminary data.</text>
</comment>
<protein>
    <submittedName>
        <fullName evidence="1">Uncharacterized protein</fullName>
    </submittedName>
</protein>